<comment type="caution">
    <text evidence="2">The sequence shown here is derived from an EMBL/GenBank/DDBJ whole genome shotgun (WGS) entry which is preliminary data.</text>
</comment>
<keyword evidence="3" id="KW-1185">Reference proteome</keyword>
<feature type="region of interest" description="Disordered" evidence="1">
    <location>
        <begin position="1"/>
        <end position="21"/>
    </location>
</feature>
<reference evidence="2 3" key="1">
    <citation type="submission" date="2019-05" db="EMBL/GenBank/DDBJ databases">
        <title>Another draft genome of Portunus trituberculatus and its Hox gene families provides insights of decapod evolution.</title>
        <authorList>
            <person name="Jeong J.-H."/>
            <person name="Song I."/>
            <person name="Kim S."/>
            <person name="Choi T."/>
            <person name="Kim D."/>
            <person name="Ryu S."/>
            <person name="Kim W."/>
        </authorList>
    </citation>
    <scope>NUCLEOTIDE SEQUENCE [LARGE SCALE GENOMIC DNA]</scope>
    <source>
        <tissue evidence="2">Muscle</tissue>
    </source>
</reference>
<dbReference type="AlphaFoldDB" id="A0A5B7GVH0"/>
<gene>
    <name evidence="2" type="ORF">E2C01_055020</name>
</gene>
<proteinExistence type="predicted"/>
<protein>
    <submittedName>
        <fullName evidence="2">Uncharacterized protein</fullName>
    </submittedName>
</protein>
<feature type="compositionally biased region" description="Acidic residues" evidence="1">
    <location>
        <begin position="1"/>
        <end position="12"/>
    </location>
</feature>
<organism evidence="2 3">
    <name type="scientific">Portunus trituberculatus</name>
    <name type="common">Swimming crab</name>
    <name type="synonym">Neptunus trituberculatus</name>
    <dbReference type="NCBI Taxonomy" id="210409"/>
    <lineage>
        <taxon>Eukaryota</taxon>
        <taxon>Metazoa</taxon>
        <taxon>Ecdysozoa</taxon>
        <taxon>Arthropoda</taxon>
        <taxon>Crustacea</taxon>
        <taxon>Multicrustacea</taxon>
        <taxon>Malacostraca</taxon>
        <taxon>Eumalacostraca</taxon>
        <taxon>Eucarida</taxon>
        <taxon>Decapoda</taxon>
        <taxon>Pleocyemata</taxon>
        <taxon>Brachyura</taxon>
        <taxon>Eubrachyura</taxon>
        <taxon>Portunoidea</taxon>
        <taxon>Portunidae</taxon>
        <taxon>Portuninae</taxon>
        <taxon>Portunus</taxon>
    </lineage>
</organism>
<dbReference type="Proteomes" id="UP000324222">
    <property type="component" value="Unassembled WGS sequence"/>
</dbReference>
<evidence type="ECO:0000313" key="2">
    <source>
        <dbReference type="EMBL" id="MPC60958.1"/>
    </source>
</evidence>
<accession>A0A5B7GVH0</accession>
<dbReference type="EMBL" id="VSRR010018072">
    <property type="protein sequence ID" value="MPC60958.1"/>
    <property type="molecule type" value="Genomic_DNA"/>
</dbReference>
<evidence type="ECO:0000256" key="1">
    <source>
        <dbReference type="SAM" id="MobiDB-lite"/>
    </source>
</evidence>
<sequence length="89" mass="9962">MSSSGDDDDCDQIESSQSLGTDIRSETLPICNFNRKLTRVNPPLRIKEFRMYVEQTACFSFKNKHAVTCWLVPPCSSPQASSLSSVFVI</sequence>
<evidence type="ECO:0000313" key="3">
    <source>
        <dbReference type="Proteomes" id="UP000324222"/>
    </source>
</evidence>
<name>A0A5B7GVH0_PORTR</name>